<dbReference type="PANTHER" id="PTHR30160">
    <property type="entry name" value="TETRAACYLDISACCHARIDE 4'-KINASE-RELATED"/>
    <property type="match status" value="1"/>
</dbReference>
<name>A0A2S3W472_9PROT</name>
<protein>
    <submittedName>
        <fullName evidence="3">Uncharacterized protein</fullName>
    </submittedName>
</protein>
<evidence type="ECO:0000256" key="2">
    <source>
        <dbReference type="ARBA" id="ARBA00022679"/>
    </source>
</evidence>
<dbReference type="RefSeq" id="WP_110094317.1">
    <property type="nucleotide sequence ID" value="NZ_NKUE01000004.1"/>
</dbReference>
<dbReference type="InterPro" id="IPR002201">
    <property type="entry name" value="Glyco_trans_9"/>
</dbReference>
<proteinExistence type="predicted"/>
<keyword evidence="2" id="KW-0808">Transferase</keyword>
<dbReference type="CDD" id="cd03789">
    <property type="entry name" value="GT9_LPS_heptosyltransferase"/>
    <property type="match status" value="1"/>
</dbReference>
<dbReference type="AlphaFoldDB" id="A0A2S3W472"/>
<dbReference type="PANTHER" id="PTHR30160:SF1">
    <property type="entry name" value="LIPOPOLYSACCHARIDE 1,2-N-ACETYLGLUCOSAMINETRANSFERASE-RELATED"/>
    <property type="match status" value="1"/>
</dbReference>
<dbReference type="GO" id="GO:0008713">
    <property type="term" value="F:ADP-heptose-lipopolysaccharide heptosyltransferase activity"/>
    <property type="evidence" value="ECO:0007669"/>
    <property type="project" value="TreeGrafter"/>
</dbReference>
<dbReference type="Gene3D" id="3.40.50.2000">
    <property type="entry name" value="Glycogen Phosphorylase B"/>
    <property type="match status" value="2"/>
</dbReference>
<dbReference type="OrthoDB" id="9807356at2"/>
<dbReference type="InterPro" id="IPR051199">
    <property type="entry name" value="LPS_LOS_Heptosyltrfase"/>
</dbReference>
<accession>A0A2S3W472</accession>
<dbReference type="Pfam" id="PF01075">
    <property type="entry name" value="Glyco_transf_9"/>
    <property type="match status" value="1"/>
</dbReference>
<dbReference type="GO" id="GO:0009244">
    <property type="term" value="P:lipopolysaccharide core region biosynthetic process"/>
    <property type="evidence" value="ECO:0007669"/>
    <property type="project" value="TreeGrafter"/>
</dbReference>
<dbReference type="Proteomes" id="UP000237344">
    <property type="component" value="Unassembled WGS sequence"/>
</dbReference>
<evidence type="ECO:0000313" key="4">
    <source>
        <dbReference type="Proteomes" id="UP000237344"/>
    </source>
</evidence>
<comment type="caution">
    <text evidence="3">The sequence shown here is derived from an EMBL/GenBank/DDBJ whole genome shotgun (WGS) entry which is preliminary data.</text>
</comment>
<dbReference type="GO" id="GO:0005829">
    <property type="term" value="C:cytosol"/>
    <property type="evidence" value="ECO:0007669"/>
    <property type="project" value="TreeGrafter"/>
</dbReference>
<reference evidence="3 4" key="1">
    <citation type="submission" date="2018-01" db="EMBL/GenBank/DDBJ databases">
        <title>Draft Genome Sequence of Komagataeibacter maltaceti LMG 1529, a Vinegar Producing Acetic Acid Bacterium Isolated from Malt Vinegar Brewery Acetifiers.</title>
        <authorList>
            <person name="Zhang Q."/>
            <person name="Hollensteiner J."/>
            <person name="Poehlein A."/>
            <person name="Daniel R."/>
        </authorList>
    </citation>
    <scope>NUCLEOTIDE SEQUENCE [LARGE SCALE GENOMIC DNA]</scope>
    <source>
        <strain evidence="3 4">LMG 1529</strain>
    </source>
</reference>
<evidence type="ECO:0000313" key="3">
    <source>
        <dbReference type="EMBL" id="POF63672.1"/>
    </source>
</evidence>
<gene>
    <name evidence="3" type="ORF">KMAL_06380</name>
</gene>
<sequence>MRRILVIRLGALGDFVQSFAPFAAIREHHRNDSVTLLTTPPFVELARASPWFDDVRVDTRAPWRNLRAVMAMRALLREYDFIYDLQTSGRTTRYFHLSGHRAWSGIARGAQACHDNPQRKAMHNRARQRDQLRRAGIAEVPDADISWLAEYGPRLPGPYALLVPGTSAAHPVKRWPVERFAGLAVRLWARGLRPVVIGTQADAPLAATIAAACDATLDLTGRTSLLDLGGLAARAAAAVGNDTGPIHLAAVMGTPCVVLFSRAGDPALSAPLGRTPGQVRALWAHDLATLHIDRVAAALG</sequence>
<keyword evidence="1" id="KW-0328">Glycosyltransferase</keyword>
<keyword evidence="4" id="KW-1185">Reference proteome</keyword>
<dbReference type="EMBL" id="POTC01000005">
    <property type="protein sequence ID" value="POF63672.1"/>
    <property type="molecule type" value="Genomic_DNA"/>
</dbReference>
<dbReference type="SUPFAM" id="SSF53756">
    <property type="entry name" value="UDP-Glycosyltransferase/glycogen phosphorylase"/>
    <property type="match status" value="1"/>
</dbReference>
<organism evidence="3 4">
    <name type="scientific">Novacetimonas maltaceti</name>
    <dbReference type="NCBI Taxonomy" id="1203393"/>
    <lineage>
        <taxon>Bacteria</taxon>
        <taxon>Pseudomonadati</taxon>
        <taxon>Pseudomonadota</taxon>
        <taxon>Alphaproteobacteria</taxon>
        <taxon>Acetobacterales</taxon>
        <taxon>Acetobacteraceae</taxon>
        <taxon>Novacetimonas</taxon>
    </lineage>
</organism>
<evidence type="ECO:0000256" key="1">
    <source>
        <dbReference type="ARBA" id="ARBA00022676"/>
    </source>
</evidence>